<comment type="caution">
    <text evidence="1">The sequence shown here is derived from an EMBL/GenBank/DDBJ whole genome shotgun (WGS) entry which is preliminary data.</text>
</comment>
<keyword evidence="2" id="KW-1185">Reference proteome</keyword>
<name>A0A016SAM8_9BILA</name>
<reference evidence="2" key="1">
    <citation type="journal article" date="2015" name="Nat. Genet.">
        <title>The genome and transcriptome of the zoonotic hookworm Ancylostoma ceylanicum identify infection-specific gene families.</title>
        <authorList>
            <person name="Schwarz E.M."/>
            <person name="Hu Y."/>
            <person name="Antoshechkin I."/>
            <person name="Miller M.M."/>
            <person name="Sternberg P.W."/>
            <person name="Aroian R.V."/>
        </authorList>
    </citation>
    <scope>NUCLEOTIDE SEQUENCE</scope>
    <source>
        <strain evidence="2">HY135</strain>
    </source>
</reference>
<sequence length="81" mass="9226">MNQPYQLLQQKNSEKQQSLQIQVEVTPLGRNSLENDGRAIAERTPEFVNENRAKTVRWEETDGPKWKITLDGIGGRSALAF</sequence>
<protein>
    <submittedName>
        <fullName evidence="1">Uncharacterized protein</fullName>
    </submittedName>
</protein>
<dbReference type="AlphaFoldDB" id="A0A016SAM8"/>
<gene>
    <name evidence="1" type="primary">Acey_s0258.g442</name>
    <name evidence="1" type="ORF">Y032_0258g442</name>
</gene>
<proteinExistence type="predicted"/>
<evidence type="ECO:0000313" key="2">
    <source>
        <dbReference type="Proteomes" id="UP000024635"/>
    </source>
</evidence>
<organism evidence="1 2">
    <name type="scientific">Ancylostoma ceylanicum</name>
    <dbReference type="NCBI Taxonomy" id="53326"/>
    <lineage>
        <taxon>Eukaryota</taxon>
        <taxon>Metazoa</taxon>
        <taxon>Ecdysozoa</taxon>
        <taxon>Nematoda</taxon>
        <taxon>Chromadorea</taxon>
        <taxon>Rhabditida</taxon>
        <taxon>Rhabditina</taxon>
        <taxon>Rhabditomorpha</taxon>
        <taxon>Strongyloidea</taxon>
        <taxon>Ancylostomatidae</taxon>
        <taxon>Ancylostomatinae</taxon>
        <taxon>Ancylostoma</taxon>
    </lineage>
</organism>
<dbReference type="Proteomes" id="UP000024635">
    <property type="component" value="Unassembled WGS sequence"/>
</dbReference>
<accession>A0A016SAM8</accession>
<dbReference type="EMBL" id="JARK01001594">
    <property type="protein sequence ID" value="EYB87723.1"/>
    <property type="molecule type" value="Genomic_DNA"/>
</dbReference>
<evidence type="ECO:0000313" key="1">
    <source>
        <dbReference type="EMBL" id="EYB87723.1"/>
    </source>
</evidence>